<comment type="similarity">
    <text evidence="1">Belongs to the CRISPR-associated Csm3 family.</text>
</comment>
<dbReference type="GO" id="GO:0006412">
    <property type="term" value="P:translation"/>
    <property type="evidence" value="ECO:0007669"/>
    <property type="project" value="InterPro"/>
</dbReference>
<evidence type="ECO:0000256" key="6">
    <source>
        <dbReference type="ARBA" id="ARBA00022884"/>
    </source>
</evidence>
<evidence type="ECO:0000256" key="3">
    <source>
        <dbReference type="ARBA" id="ARBA00022722"/>
    </source>
</evidence>
<keyword evidence="11" id="KW-1185">Reference proteome</keyword>
<protein>
    <recommendedName>
        <fullName evidence="2">CRISPR system Cms endoribonuclease Csm3</fullName>
    </recommendedName>
    <alternativeName>
        <fullName evidence="8">CRISPR type III A-associated RAMP protein Csm3</fullName>
    </alternativeName>
</protein>
<dbReference type="OrthoDB" id="9789361at2"/>
<dbReference type="GO" id="GO:0016787">
    <property type="term" value="F:hydrolase activity"/>
    <property type="evidence" value="ECO:0007669"/>
    <property type="project" value="UniProtKB-KW"/>
</dbReference>
<dbReference type="PANTHER" id="PTHR35579">
    <property type="entry name" value="CRISPR SYSTEM CMS ENDORIBONUCLEASE CSM3"/>
    <property type="match status" value="1"/>
</dbReference>
<keyword evidence="6" id="KW-0694">RNA-binding</keyword>
<keyword evidence="5" id="KW-0378">Hydrolase</keyword>
<keyword evidence="7" id="KW-0051">Antiviral defense</keyword>
<dbReference type="RefSeq" id="WP_100297130.1">
    <property type="nucleotide sequence ID" value="NZ_PHGZ01000020.1"/>
</dbReference>
<evidence type="ECO:0000256" key="2">
    <source>
        <dbReference type="ARBA" id="ARBA00022150"/>
    </source>
</evidence>
<evidence type="ECO:0000256" key="7">
    <source>
        <dbReference type="ARBA" id="ARBA00023118"/>
    </source>
</evidence>
<dbReference type="EMBL" id="PHGZ01000020">
    <property type="protein sequence ID" value="PJG82418.1"/>
    <property type="molecule type" value="Genomic_DNA"/>
</dbReference>
<evidence type="ECO:0000256" key="5">
    <source>
        <dbReference type="ARBA" id="ARBA00022801"/>
    </source>
</evidence>
<reference evidence="10 11" key="1">
    <citation type="submission" date="2017-11" db="EMBL/GenBank/DDBJ databases">
        <title>Reclassification of Bisgaard taxon 5 as Caviibacterium pharyngocola gen. nov., sp. nov.</title>
        <authorList>
            <person name="Christensen H."/>
        </authorList>
    </citation>
    <scope>NUCLEOTIDE SEQUENCE [LARGE SCALE GENOMIC DNA]</scope>
    <source>
        <strain evidence="10 11">7_3</strain>
    </source>
</reference>
<organism evidence="10 11">
    <name type="scientific">Caviibacterium pharyngocola</name>
    <dbReference type="NCBI Taxonomy" id="28159"/>
    <lineage>
        <taxon>Bacteria</taxon>
        <taxon>Pseudomonadati</taxon>
        <taxon>Pseudomonadota</taxon>
        <taxon>Gammaproteobacteria</taxon>
        <taxon>Pasteurellales</taxon>
        <taxon>Pasteurellaceae</taxon>
        <taxon>Caviibacterium</taxon>
    </lineage>
</organism>
<dbReference type="GO" id="GO:0051607">
    <property type="term" value="P:defense response to virus"/>
    <property type="evidence" value="ECO:0007669"/>
    <property type="project" value="UniProtKB-KW"/>
</dbReference>
<dbReference type="PANTHER" id="PTHR35579:SF3">
    <property type="entry name" value="CRISPR SYSTEM CMS ENDORIBONUCLEASE CSM3"/>
    <property type="match status" value="1"/>
</dbReference>
<dbReference type="InterPro" id="IPR018130">
    <property type="entry name" value="Ribosomal_uS2_CS"/>
</dbReference>
<dbReference type="AlphaFoldDB" id="A0A2M8RU64"/>
<dbReference type="PROSITE" id="PS00962">
    <property type="entry name" value="RIBOSOMAL_S2_1"/>
    <property type="match status" value="1"/>
</dbReference>
<evidence type="ECO:0000256" key="1">
    <source>
        <dbReference type="ARBA" id="ARBA00006342"/>
    </source>
</evidence>
<evidence type="ECO:0000256" key="8">
    <source>
        <dbReference type="ARBA" id="ARBA00033183"/>
    </source>
</evidence>
<dbReference type="GO" id="GO:0004519">
    <property type="term" value="F:endonuclease activity"/>
    <property type="evidence" value="ECO:0007669"/>
    <property type="project" value="UniProtKB-KW"/>
</dbReference>
<evidence type="ECO:0000313" key="11">
    <source>
        <dbReference type="Proteomes" id="UP000230282"/>
    </source>
</evidence>
<name>A0A2M8RU64_9PAST</name>
<keyword evidence="4" id="KW-0255">Endonuclease</keyword>
<dbReference type="GO" id="GO:0005840">
    <property type="term" value="C:ribosome"/>
    <property type="evidence" value="ECO:0007669"/>
    <property type="project" value="InterPro"/>
</dbReference>
<evidence type="ECO:0000256" key="4">
    <source>
        <dbReference type="ARBA" id="ARBA00022759"/>
    </source>
</evidence>
<evidence type="ECO:0000313" key="10">
    <source>
        <dbReference type="EMBL" id="PJG82418.1"/>
    </source>
</evidence>
<dbReference type="GO" id="GO:0003735">
    <property type="term" value="F:structural constituent of ribosome"/>
    <property type="evidence" value="ECO:0007669"/>
    <property type="project" value="InterPro"/>
</dbReference>
<evidence type="ECO:0000259" key="9">
    <source>
        <dbReference type="Pfam" id="PF03787"/>
    </source>
</evidence>
<sequence length="235" mass="25821">MKLTNIIEIKANLVLKTGLHIGAGDSEMHIGGIDNSVIKHPITQSPYIPGSSLKGKIRSLLEWRSGEISKTDGSVLSINHLKNATDKSAVENILKLFGISADSQKESDIQKELGVSRLGFWDCALNAEWEKRVREDNLLLTEAKSENTINRITATADNPRQTERVPAGAIFDFKLTLRHFEGDGDELLDLILKGLRLLELDSLGGSGSRGYGKVKFENLTVGEKALDLSEINPFK</sequence>
<feature type="domain" description="CRISPR type III-associated protein" evidence="9">
    <location>
        <begin position="13"/>
        <end position="215"/>
    </location>
</feature>
<accession>A0A2M8RU64</accession>
<dbReference type="InterPro" id="IPR052216">
    <property type="entry name" value="CRISPR_Csm3_endoribonuclease"/>
</dbReference>
<dbReference type="NCBIfam" id="TIGR02582">
    <property type="entry name" value="cas7_TM1809"/>
    <property type="match status" value="1"/>
</dbReference>
<dbReference type="InterPro" id="IPR005537">
    <property type="entry name" value="RAMP_III_fam"/>
</dbReference>
<dbReference type="Proteomes" id="UP000230282">
    <property type="component" value="Unassembled WGS sequence"/>
</dbReference>
<proteinExistence type="inferred from homology"/>
<dbReference type="InterPro" id="IPR013412">
    <property type="entry name" value="CRISPR-assoc_RAMP_Csm3"/>
</dbReference>
<keyword evidence="3" id="KW-0540">Nuclease</keyword>
<comment type="caution">
    <text evidence="10">The sequence shown here is derived from an EMBL/GenBank/DDBJ whole genome shotgun (WGS) entry which is preliminary data.</text>
</comment>
<gene>
    <name evidence="10" type="primary">csm3</name>
    <name evidence="10" type="ORF">CVP04_08755</name>
</gene>
<dbReference type="GO" id="GO:0003723">
    <property type="term" value="F:RNA binding"/>
    <property type="evidence" value="ECO:0007669"/>
    <property type="project" value="UniProtKB-KW"/>
</dbReference>
<dbReference type="Pfam" id="PF03787">
    <property type="entry name" value="RAMPs"/>
    <property type="match status" value="1"/>
</dbReference>